<sequence length="301" mass="33719">MILGEKISGGSSWSRDDDIAFERALAIYTDETENRWGKIAEVVPGKTLEQIMKHYEDLVHDVTRIESGHVPLPDYGQGSKKLKQKRRRGIAWTANEHRLFLIGLDKYGKGDWRSISRHFVVSRTSTQVASHAQKYFARLASKKKNKKRRSILDDNLIANESINTSIGQGQITWQNIQATNQPNPQPSLDFAPYGATPNIWNTQTISQPSLDHRLMYGNGAPTLWNTRATPQTSSLYDMPTIGQSMVGPMVLPFGTDMNSLAPPSMAYGVQNQPVAYFPVGPSAPMNMSSIPYNMTYLPYSR</sequence>
<reference evidence="8" key="1">
    <citation type="submission" date="2020-01" db="EMBL/GenBank/DDBJ databases">
        <authorList>
            <person name="Mishra B."/>
        </authorList>
    </citation>
    <scope>NUCLEOTIDE SEQUENCE [LARGE SCALE GENOMIC DNA]</scope>
</reference>
<evidence type="ECO:0000259" key="6">
    <source>
        <dbReference type="PROSITE" id="PS50090"/>
    </source>
</evidence>
<feature type="domain" description="Myb-like" evidence="6">
    <location>
        <begin position="11"/>
        <end position="59"/>
    </location>
</feature>
<dbReference type="GO" id="GO:0005634">
    <property type="term" value="C:nucleus"/>
    <property type="evidence" value="ECO:0007669"/>
    <property type="project" value="UniProtKB-SubCell"/>
</dbReference>
<feature type="domain" description="Myb-like" evidence="6">
    <location>
        <begin position="84"/>
        <end position="136"/>
    </location>
</feature>
<evidence type="ECO:0000256" key="1">
    <source>
        <dbReference type="ARBA" id="ARBA00004123"/>
    </source>
</evidence>
<dbReference type="PANTHER" id="PTHR44042">
    <property type="entry name" value="DUPLICATED HOMEODOMAIN-LIKE SUPERFAMILY PROTEIN-RELATED"/>
    <property type="match status" value="1"/>
</dbReference>
<accession>A0A6D2I6R7</accession>
<protein>
    <recommendedName>
        <fullName evidence="10">HTH myb-type domain-containing protein</fullName>
    </recommendedName>
</protein>
<evidence type="ECO:0000313" key="8">
    <source>
        <dbReference type="EMBL" id="CAA7023418.1"/>
    </source>
</evidence>
<keyword evidence="5" id="KW-0539">Nucleus</keyword>
<dbReference type="InterPro" id="IPR009057">
    <property type="entry name" value="Homeodomain-like_sf"/>
</dbReference>
<dbReference type="OrthoDB" id="118550at2759"/>
<dbReference type="CDD" id="cd00167">
    <property type="entry name" value="SANT"/>
    <property type="match status" value="2"/>
</dbReference>
<comment type="subcellular location">
    <subcellularLocation>
        <location evidence="1">Nucleus</location>
    </subcellularLocation>
</comment>
<dbReference type="InterPro" id="IPR001005">
    <property type="entry name" value="SANT/Myb"/>
</dbReference>
<comment type="caution">
    <text evidence="8">The sequence shown here is derived from an EMBL/GenBank/DDBJ whole genome shotgun (WGS) entry which is preliminary data.</text>
</comment>
<dbReference type="NCBIfam" id="TIGR01557">
    <property type="entry name" value="myb_SHAQKYF"/>
    <property type="match status" value="1"/>
</dbReference>
<evidence type="ECO:0000256" key="5">
    <source>
        <dbReference type="ARBA" id="ARBA00023242"/>
    </source>
</evidence>
<dbReference type="FunFam" id="1.10.10.60:FF:000154">
    <property type="entry name" value="Transcription factor SRM1"/>
    <property type="match status" value="1"/>
</dbReference>
<dbReference type="PROSITE" id="PS50090">
    <property type="entry name" value="MYB_LIKE"/>
    <property type="match status" value="2"/>
</dbReference>
<dbReference type="GO" id="GO:0003677">
    <property type="term" value="F:DNA binding"/>
    <property type="evidence" value="ECO:0007669"/>
    <property type="project" value="UniProtKB-KW"/>
</dbReference>
<dbReference type="Gene3D" id="1.10.10.60">
    <property type="entry name" value="Homeodomain-like"/>
    <property type="match status" value="2"/>
</dbReference>
<keyword evidence="3" id="KW-0238">DNA-binding</keyword>
<name>A0A6D2I6R7_9BRAS</name>
<dbReference type="SUPFAM" id="SSF46689">
    <property type="entry name" value="Homeodomain-like"/>
    <property type="match status" value="2"/>
</dbReference>
<feature type="domain" description="HTH myb-type" evidence="7">
    <location>
        <begin position="83"/>
        <end position="140"/>
    </location>
</feature>
<dbReference type="PROSITE" id="PS51294">
    <property type="entry name" value="HTH_MYB"/>
    <property type="match status" value="1"/>
</dbReference>
<dbReference type="AlphaFoldDB" id="A0A6D2I6R7"/>
<evidence type="ECO:0000256" key="2">
    <source>
        <dbReference type="ARBA" id="ARBA00023015"/>
    </source>
</evidence>
<dbReference type="InterPro" id="IPR017930">
    <property type="entry name" value="Myb_dom"/>
</dbReference>
<evidence type="ECO:0000256" key="4">
    <source>
        <dbReference type="ARBA" id="ARBA00023163"/>
    </source>
</evidence>
<dbReference type="FunFam" id="1.10.10.60:FF:000009">
    <property type="entry name" value="transcription factor MYB1R1"/>
    <property type="match status" value="1"/>
</dbReference>
<keyword evidence="4" id="KW-0804">Transcription</keyword>
<dbReference type="EMBL" id="CACVBM020000777">
    <property type="protein sequence ID" value="CAA7023418.1"/>
    <property type="molecule type" value="Genomic_DNA"/>
</dbReference>
<keyword evidence="9" id="KW-1185">Reference proteome</keyword>
<dbReference type="Proteomes" id="UP000467841">
    <property type="component" value="Unassembled WGS sequence"/>
</dbReference>
<proteinExistence type="predicted"/>
<dbReference type="InterPro" id="IPR006447">
    <property type="entry name" value="Myb_dom_plants"/>
</dbReference>
<evidence type="ECO:0008006" key="10">
    <source>
        <dbReference type="Google" id="ProtNLM"/>
    </source>
</evidence>
<dbReference type="SMART" id="SM00717">
    <property type="entry name" value="SANT"/>
    <property type="match status" value="2"/>
</dbReference>
<keyword evidence="2" id="KW-0805">Transcription regulation</keyword>
<evidence type="ECO:0000256" key="3">
    <source>
        <dbReference type="ARBA" id="ARBA00023125"/>
    </source>
</evidence>
<gene>
    <name evidence="8" type="ORF">MERR_LOCUS10653</name>
</gene>
<organism evidence="8 9">
    <name type="scientific">Microthlaspi erraticum</name>
    <dbReference type="NCBI Taxonomy" id="1685480"/>
    <lineage>
        <taxon>Eukaryota</taxon>
        <taxon>Viridiplantae</taxon>
        <taxon>Streptophyta</taxon>
        <taxon>Embryophyta</taxon>
        <taxon>Tracheophyta</taxon>
        <taxon>Spermatophyta</taxon>
        <taxon>Magnoliopsida</taxon>
        <taxon>eudicotyledons</taxon>
        <taxon>Gunneridae</taxon>
        <taxon>Pentapetalae</taxon>
        <taxon>rosids</taxon>
        <taxon>malvids</taxon>
        <taxon>Brassicales</taxon>
        <taxon>Brassicaceae</taxon>
        <taxon>Coluteocarpeae</taxon>
        <taxon>Microthlaspi</taxon>
    </lineage>
</organism>
<evidence type="ECO:0000313" key="9">
    <source>
        <dbReference type="Proteomes" id="UP000467841"/>
    </source>
</evidence>
<dbReference type="Pfam" id="PF00249">
    <property type="entry name" value="Myb_DNA-binding"/>
    <property type="match status" value="2"/>
</dbReference>
<dbReference type="PANTHER" id="PTHR44042:SF66">
    <property type="entry name" value="MYB FAMILY TRANSCRIPTION FACTOR"/>
    <property type="match status" value="1"/>
</dbReference>
<evidence type="ECO:0000259" key="7">
    <source>
        <dbReference type="PROSITE" id="PS51294"/>
    </source>
</evidence>